<evidence type="ECO:0000259" key="1">
    <source>
        <dbReference type="Pfam" id="PF01850"/>
    </source>
</evidence>
<protein>
    <recommendedName>
        <fullName evidence="1">PIN domain-containing protein</fullName>
    </recommendedName>
</protein>
<dbReference type="Proteomes" id="UP000030907">
    <property type="component" value="Chromosome"/>
</dbReference>
<sequence>MKSNDSFLLNTDVLFETRREPMHPNVKRFLKETSVNRLFLSPLSLGELRRQARNSRDIDTQTESHFDNWLDEAKSIFEERLLPIDADVADIWSIVRNDDIRSVTASLIAATAASNNLILVTRTAEDAAGMKVRTLNPWHAAYRTRPAPPTGDVS</sequence>
<keyword evidence="3" id="KW-1185">Reference proteome</keyword>
<dbReference type="InterPro" id="IPR029060">
    <property type="entry name" value="PIN-like_dom_sf"/>
</dbReference>
<evidence type="ECO:0000313" key="3">
    <source>
        <dbReference type="Proteomes" id="UP000030907"/>
    </source>
</evidence>
<reference evidence="2 3" key="1">
    <citation type="journal article" date="2015" name="Int. J. Syst. Evol. Microbiol.">
        <title>Description of Sphingopyxis fribergensis sp. nov. - a soil bacterium with the ability to degrade styrene and phenylacetic acid.</title>
        <authorList>
            <person name="Oelschlagel M."/>
            <person name="Ruckert C."/>
            <person name="Kalinowski J."/>
            <person name="Schmidt G."/>
            <person name="Schlomann M."/>
            <person name="Tischler D."/>
        </authorList>
    </citation>
    <scope>NUCLEOTIDE SEQUENCE [LARGE SCALE GENOMIC DNA]</scope>
    <source>
        <strain evidence="2 3">Kp5.2</strain>
    </source>
</reference>
<dbReference type="SUPFAM" id="SSF88723">
    <property type="entry name" value="PIN domain-like"/>
    <property type="match status" value="1"/>
</dbReference>
<dbReference type="Gene3D" id="3.40.50.1010">
    <property type="entry name" value="5'-nuclease"/>
    <property type="match status" value="1"/>
</dbReference>
<dbReference type="HOGENOM" id="CLU_118482_8_0_5"/>
<dbReference type="AlphaFoldDB" id="A0A0A7PBJ6"/>
<feature type="domain" description="PIN" evidence="1">
    <location>
        <begin position="18"/>
        <end position="122"/>
    </location>
</feature>
<proteinExistence type="predicted"/>
<accession>A0A0A7PBJ6</accession>
<name>A0A0A7PBJ6_9SPHN</name>
<dbReference type="EMBL" id="CP009122">
    <property type="protein sequence ID" value="AJA07299.1"/>
    <property type="molecule type" value="Genomic_DNA"/>
</dbReference>
<dbReference type="OrthoDB" id="7188375at2"/>
<dbReference type="STRING" id="1515612.SKP52_01810"/>
<dbReference type="Pfam" id="PF01850">
    <property type="entry name" value="PIN"/>
    <property type="match status" value="1"/>
</dbReference>
<organism evidence="2 3">
    <name type="scientific">Sphingopyxis fribergensis</name>
    <dbReference type="NCBI Taxonomy" id="1515612"/>
    <lineage>
        <taxon>Bacteria</taxon>
        <taxon>Pseudomonadati</taxon>
        <taxon>Pseudomonadota</taxon>
        <taxon>Alphaproteobacteria</taxon>
        <taxon>Sphingomonadales</taxon>
        <taxon>Sphingomonadaceae</taxon>
        <taxon>Sphingopyxis</taxon>
    </lineage>
</organism>
<evidence type="ECO:0000313" key="2">
    <source>
        <dbReference type="EMBL" id="AJA07299.1"/>
    </source>
</evidence>
<gene>
    <name evidence="2" type="ORF">SKP52_01810</name>
</gene>
<dbReference type="InterPro" id="IPR002716">
    <property type="entry name" value="PIN_dom"/>
</dbReference>
<dbReference type="RefSeq" id="WP_148308985.1">
    <property type="nucleotide sequence ID" value="NZ_CP009122.1"/>
</dbReference>
<dbReference type="KEGG" id="sphk:SKP52_01810"/>